<feature type="compositionally biased region" description="Low complexity" evidence="1">
    <location>
        <begin position="11"/>
        <end position="52"/>
    </location>
</feature>
<evidence type="ECO:0000259" key="2">
    <source>
        <dbReference type="Pfam" id="PF07727"/>
    </source>
</evidence>
<feature type="region of interest" description="Disordered" evidence="1">
    <location>
        <begin position="1"/>
        <end position="85"/>
    </location>
</feature>
<feature type="compositionally biased region" description="Low complexity" evidence="1">
    <location>
        <begin position="64"/>
        <end position="85"/>
    </location>
</feature>
<dbReference type="Proteomes" id="UP000236291">
    <property type="component" value="Unassembled WGS sequence"/>
</dbReference>
<accession>A0A2K3KZX9</accession>
<reference evidence="3 4" key="1">
    <citation type="journal article" date="2014" name="Am. J. Bot.">
        <title>Genome assembly and annotation for red clover (Trifolium pratense; Fabaceae).</title>
        <authorList>
            <person name="Istvanek J."/>
            <person name="Jaros M."/>
            <person name="Krenek A."/>
            <person name="Repkova J."/>
        </authorList>
    </citation>
    <scope>NUCLEOTIDE SEQUENCE [LARGE SCALE GENOMIC DNA]</scope>
    <source>
        <strain evidence="4">cv. Tatra</strain>
        <tissue evidence="3">Young leaves</tissue>
    </source>
</reference>
<dbReference type="SUPFAM" id="SSF56672">
    <property type="entry name" value="DNA/RNA polymerases"/>
    <property type="match status" value="1"/>
</dbReference>
<proteinExistence type="predicted"/>
<dbReference type="Pfam" id="PF07727">
    <property type="entry name" value="RVT_2"/>
    <property type="match status" value="1"/>
</dbReference>
<evidence type="ECO:0000256" key="1">
    <source>
        <dbReference type="SAM" id="MobiDB-lite"/>
    </source>
</evidence>
<evidence type="ECO:0000313" key="4">
    <source>
        <dbReference type="Proteomes" id="UP000236291"/>
    </source>
</evidence>
<comment type="caution">
    <text evidence="3">The sequence shown here is derived from an EMBL/GenBank/DDBJ whole genome shotgun (WGS) entry which is preliminary data.</text>
</comment>
<gene>
    <name evidence="3" type="ORF">L195_g027724</name>
</gene>
<organism evidence="3 4">
    <name type="scientific">Trifolium pratense</name>
    <name type="common">Red clover</name>
    <dbReference type="NCBI Taxonomy" id="57577"/>
    <lineage>
        <taxon>Eukaryota</taxon>
        <taxon>Viridiplantae</taxon>
        <taxon>Streptophyta</taxon>
        <taxon>Embryophyta</taxon>
        <taxon>Tracheophyta</taxon>
        <taxon>Spermatophyta</taxon>
        <taxon>Magnoliopsida</taxon>
        <taxon>eudicotyledons</taxon>
        <taxon>Gunneridae</taxon>
        <taxon>Pentapetalae</taxon>
        <taxon>rosids</taxon>
        <taxon>fabids</taxon>
        <taxon>Fabales</taxon>
        <taxon>Fabaceae</taxon>
        <taxon>Papilionoideae</taxon>
        <taxon>50 kb inversion clade</taxon>
        <taxon>NPAAA clade</taxon>
        <taxon>Hologalegina</taxon>
        <taxon>IRL clade</taxon>
        <taxon>Trifolieae</taxon>
        <taxon>Trifolium</taxon>
    </lineage>
</organism>
<dbReference type="InterPro" id="IPR043502">
    <property type="entry name" value="DNA/RNA_pol_sf"/>
</dbReference>
<evidence type="ECO:0000313" key="3">
    <source>
        <dbReference type="EMBL" id="PNX71838.1"/>
    </source>
</evidence>
<dbReference type="PANTHER" id="PTHR11439:SF450">
    <property type="entry name" value="REVERSE TRANSCRIPTASE TY1_COPIA-TYPE DOMAIN-CONTAINING PROTEIN"/>
    <property type="match status" value="1"/>
</dbReference>
<protein>
    <submittedName>
        <fullName evidence="3">Retrovirus-related Pol polyprotein from transposon TNT 1-94</fullName>
    </submittedName>
</protein>
<name>A0A2K3KZX9_TRIPR</name>
<dbReference type="EMBL" id="ASHM01023849">
    <property type="protein sequence ID" value="PNX71838.1"/>
    <property type="molecule type" value="Genomic_DNA"/>
</dbReference>
<sequence>MPFFTPPSAQPSTTSLSPPNSNSNTPTPISLSPNNTSQSQPTNNNNNTSHVPISPPHHSHTNLNSTNIPIQPPTTTTNPPTNIPSIIEKPAAATSLPNSLPGSHSMVTRSKKGIFKPKKLYTVSKFPLPITIEPSCPSKAIKIAEWKSAMSDEFNALLSNNTWSLVPPHSSQNVIGCKWVFRIKRNPDGSVARYKARLVAKGFHQQPGIDYTDTFSPVIKPQTIKLVICIALHHNWSLSHMDVNNAFLNGTISETIYMSQPYGFVHPQYPNHVCKLHKSLYGLKQAPRAWFQALQKFLLDYGFQNAKSDTSLFVYVQANIIAYFLVYVDDILLTGNDPIFLSQFQQDLSTRFSLKNLGTPSHFLGVEFVPTNNGIFLSQQHYIRDLLESTNMHDSKPVSTPMSTSCSLVAPTDAPICDVTAYRKIIGSLQYLSLTRPDISFSVNRLSQHLATPTSLHLQAAKRVLRYLKGTITQGLHLTRDKSFNLTAFCDADWAGDRTDYKSTAAYIIYFGPNPISWSSKKQRTVAKSSTEAEYRTIASTTQEIIWLQQLLTELHCPLQQKPTLYSDNLGATYLCANPVFHSRMKHLAIDYHFVRDLVQADKLQVLHIPTGSQLADLLTKPLSSSRHSLLTSKIGVVDPSTILRGRVEDKII</sequence>
<dbReference type="CDD" id="cd09272">
    <property type="entry name" value="RNase_HI_RT_Ty1"/>
    <property type="match status" value="1"/>
</dbReference>
<dbReference type="AlphaFoldDB" id="A0A2K3KZX9"/>
<reference evidence="3 4" key="2">
    <citation type="journal article" date="2017" name="Front. Plant Sci.">
        <title>Gene Classification and Mining of Molecular Markers Useful in Red Clover (Trifolium pratense) Breeding.</title>
        <authorList>
            <person name="Istvanek J."/>
            <person name="Dluhosova J."/>
            <person name="Dluhos P."/>
            <person name="Patkova L."/>
            <person name="Nedelnik J."/>
            <person name="Repkova J."/>
        </authorList>
    </citation>
    <scope>NUCLEOTIDE SEQUENCE [LARGE SCALE GENOMIC DNA]</scope>
    <source>
        <strain evidence="4">cv. Tatra</strain>
        <tissue evidence="3">Young leaves</tissue>
    </source>
</reference>
<dbReference type="PANTHER" id="PTHR11439">
    <property type="entry name" value="GAG-POL-RELATED RETROTRANSPOSON"/>
    <property type="match status" value="1"/>
</dbReference>
<feature type="domain" description="Reverse transcriptase Ty1/copia-type" evidence="2">
    <location>
        <begin position="160"/>
        <end position="403"/>
    </location>
</feature>
<dbReference type="InterPro" id="IPR013103">
    <property type="entry name" value="RVT_2"/>
</dbReference>